<protein>
    <submittedName>
        <fullName evidence="1">Uncharacterized protein</fullName>
    </submittedName>
</protein>
<organism evidence="1 2">
    <name type="scientific">Chitinophaga ginsengisoli</name>
    <dbReference type="NCBI Taxonomy" id="363837"/>
    <lineage>
        <taxon>Bacteria</taxon>
        <taxon>Pseudomonadati</taxon>
        <taxon>Bacteroidota</taxon>
        <taxon>Chitinophagia</taxon>
        <taxon>Chitinophagales</taxon>
        <taxon>Chitinophagaceae</taxon>
        <taxon>Chitinophaga</taxon>
    </lineage>
</organism>
<dbReference type="OrthoDB" id="6636741at2"/>
<dbReference type="EMBL" id="PYGK01000030">
    <property type="protein sequence ID" value="PSL19047.1"/>
    <property type="molecule type" value="Genomic_DNA"/>
</dbReference>
<keyword evidence="2" id="KW-1185">Reference proteome</keyword>
<gene>
    <name evidence="1" type="ORF">CLV42_1302</name>
</gene>
<sequence length="92" mass="10516">MLDLHHIPNAKDAVRLIKKFDINTGVSIALPLTVHRNIRSVRFTEVKSARGLLASEILYLRSCTPIPSTVLLKVIELNKTKYPESFKKRFDE</sequence>
<evidence type="ECO:0000313" key="1">
    <source>
        <dbReference type="EMBL" id="PSL19047.1"/>
    </source>
</evidence>
<name>A0A2P8FBD6_9BACT</name>
<comment type="caution">
    <text evidence="1">The sequence shown here is derived from an EMBL/GenBank/DDBJ whole genome shotgun (WGS) entry which is preliminary data.</text>
</comment>
<evidence type="ECO:0000313" key="2">
    <source>
        <dbReference type="Proteomes" id="UP000240978"/>
    </source>
</evidence>
<dbReference type="Proteomes" id="UP000240978">
    <property type="component" value="Unassembled WGS sequence"/>
</dbReference>
<dbReference type="RefSeq" id="WP_106606281.1">
    <property type="nucleotide sequence ID" value="NZ_PYGK01000030.1"/>
</dbReference>
<dbReference type="AlphaFoldDB" id="A0A2P8FBD6"/>
<reference evidence="1 2" key="1">
    <citation type="submission" date="2018-03" db="EMBL/GenBank/DDBJ databases">
        <title>Genomic Encyclopedia of Archaeal and Bacterial Type Strains, Phase II (KMG-II): from individual species to whole genera.</title>
        <authorList>
            <person name="Goeker M."/>
        </authorList>
    </citation>
    <scope>NUCLEOTIDE SEQUENCE [LARGE SCALE GENOMIC DNA]</scope>
    <source>
        <strain evidence="1 2">DSM 18107</strain>
    </source>
</reference>
<accession>A0A2P8FBD6</accession>
<proteinExistence type="predicted"/>